<keyword evidence="3" id="KW-1185">Reference proteome</keyword>
<accession>A0A239C8K4</accession>
<protein>
    <recommendedName>
        <fullName evidence="4">Lipocalin-like domain-containing protein</fullName>
    </recommendedName>
</protein>
<dbReference type="RefSeq" id="WP_144266264.1">
    <property type="nucleotide sequence ID" value="NZ_FZOQ01000002.1"/>
</dbReference>
<keyword evidence="1" id="KW-0732">Signal</keyword>
<sequence>MKKLRFLSLLLASLTMLTFTSCDDDDEDKEPTRTDILTAEEWRGDAIFANGMDVTEDAIEWIGLDIRDSRIKFNKDGTYVTYLESVPDDTAEGEWEFTSNEQAIILDKGSADEETVNIKTLTDSDLVFQEQVEIPDIPVPVTAELRYTR</sequence>
<gene>
    <name evidence="2" type="ORF">SAMN06296052_102381</name>
</gene>
<name>A0A239C8K4_9BACT</name>
<dbReference type="OrthoDB" id="853034at2"/>
<evidence type="ECO:0000256" key="1">
    <source>
        <dbReference type="SAM" id="SignalP"/>
    </source>
</evidence>
<dbReference type="EMBL" id="FZOQ01000002">
    <property type="protein sequence ID" value="SNS15988.1"/>
    <property type="molecule type" value="Genomic_DNA"/>
</dbReference>
<evidence type="ECO:0000313" key="3">
    <source>
        <dbReference type="Proteomes" id="UP000198432"/>
    </source>
</evidence>
<dbReference type="PROSITE" id="PS51257">
    <property type="entry name" value="PROKAR_LIPOPROTEIN"/>
    <property type="match status" value="1"/>
</dbReference>
<feature type="chain" id="PRO_5012195861" description="Lipocalin-like domain-containing protein" evidence="1">
    <location>
        <begin position="25"/>
        <end position="149"/>
    </location>
</feature>
<evidence type="ECO:0000313" key="2">
    <source>
        <dbReference type="EMBL" id="SNS15988.1"/>
    </source>
</evidence>
<dbReference type="AlphaFoldDB" id="A0A239C8K4"/>
<proteinExistence type="predicted"/>
<evidence type="ECO:0008006" key="4">
    <source>
        <dbReference type="Google" id="ProtNLM"/>
    </source>
</evidence>
<dbReference type="Proteomes" id="UP000198432">
    <property type="component" value="Unassembled WGS sequence"/>
</dbReference>
<reference evidence="3" key="1">
    <citation type="submission" date="2017-06" db="EMBL/GenBank/DDBJ databases">
        <authorList>
            <person name="Varghese N."/>
            <person name="Submissions S."/>
        </authorList>
    </citation>
    <scope>NUCLEOTIDE SEQUENCE [LARGE SCALE GENOMIC DNA]</scope>
    <source>
        <strain evidence="3">NKM1</strain>
    </source>
</reference>
<organism evidence="2 3">
    <name type="scientific">Pontibacter ummariensis</name>
    <dbReference type="NCBI Taxonomy" id="1610492"/>
    <lineage>
        <taxon>Bacteria</taxon>
        <taxon>Pseudomonadati</taxon>
        <taxon>Bacteroidota</taxon>
        <taxon>Cytophagia</taxon>
        <taxon>Cytophagales</taxon>
        <taxon>Hymenobacteraceae</taxon>
        <taxon>Pontibacter</taxon>
    </lineage>
</organism>
<feature type="signal peptide" evidence="1">
    <location>
        <begin position="1"/>
        <end position="24"/>
    </location>
</feature>